<protein>
    <recommendedName>
        <fullName evidence="1">SecDF P1 head subdomain domain-containing protein</fullName>
    </recommendedName>
</protein>
<comment type="caution">
    <text evidence="2">The sequence shown here is derived from an EMBL/GenBank/DDBJ whole genome shotgun (WGS) entry which is preliminary data.</text>
</comment>
<organism evidence="2 3">
    <name type="scientific">Mycolicibacterium aromaticivorans JS19b1 = JCM 16368</name>
    <dbReference type="NCBI Taxonomy" id="1440774"/>
    <lineage>
        <taxon>Bacteria</taxon>
        <taxon>Bacillati</taxon>
        <taxon>Actinomycetota</taxon>
        <taxon>Actinomycetes</taxon>
        <taxon>Mycobacteriales</taxon>
        <taxon>Mycobacteriaceae</taxon>
        <taxon>Mycolicibacterium</taxon>
    </lineage>
</organism>
<evidence type="ECO:0000313" key="2">
    <source>
        <dbReference type="EMBL" id="KDE97454.1"/>
    </source>
</evidence>
<reference evidence="2" key="1">
    <citation type="submission" date="2014-05" db="EMBL/GenBank/DDBJ databases">
        <title>Genome sequence of Mycobacterium aromaticivorans strain JS19b1T (= DSM 45407T).</title>
        <authorList>
            <person name="Kwak Y."/>
            <person name="Park G.-S."/>
            <person name="Li Q.X."/>
            <person name="Lee S.-E."/>
            <person name="Shin J.-H."/>
        </authorList>
    </citation>
    <scope>NUCLEOTIDE SEQUENCE [LARGE SCALE GENOMIC DNA]</scope>
    <source>
        <strain evidence="2">JS19b1</strain>
    </source>
</reference>
<dbReference type="AlphaFoldDB" id="A0A064C9Z7"/>
<keyword evidence="3" id="KW-1185">Reference proteome</keyword>
<dbReference type="Pfam" id="PF22599">
    <property type="entry name" value="SecDF_P1_head"/>
    <property type="match status" value="1"/>
</dbReference>
<dbReference type="eggNOG" id="COG0342">
    <property type="taxonomic scope" value="Bacteria"/>
</dbReference>
<dbReference type="OrthoDB" id="4732203at2"/>
<dbReference type="EMBL" id="JALN02000001">
    <property type="protein sequence ID" value="KDE97454.1"/>
    <property type="molecule type" value="Genomic_DNA"/>
</dbReference>
<proteinExistence type="predicted"/>
<dbReference type="InterPro" id="IPR054384">
    <property type="entry name" value="SecDF_P1_head"/>
</dbReference>
<evidence type="ECO:0000259" key="1">
    <source>
        <dbReference type="Pfam" id="PF22599"/>
    </source>
</evidence>
<dbReference type="STRING" id="1440774.Y900_000540"/>
<name>A0A064C9Z7_9MYCO</name>
<sequence>MTDKSPRNRRIMIAVVAALAAAAIVVPVLGVLLTPGVLTKQQDAVGMTTTTTTPPPLTIKPLSLRPVTGGPFVIRPGDCDPPPPTPPEAPLRICDIVKSAVYELGPQALTVQLTDVDSFLNPLTAKQMVQVTMTPESARAFGDFTASHIDQQVAFVRSNLVVWAPKITERIDGEVLQLSGDVTEEQAREIARMLKDEA</sequence>
<evidence type="ECO:0000313" key="3">
    <source>
        <dbReference type="Proteomes" id="UP000022835"/>
    </source>
</evidence>
<accession>A0A064C9Z7</accession>
<dbReference type="RefSeq" id="WP_036337770.1">
    <property type="nucleotide sequence ID" value="NZ_JALN02000001.1"/>
</dbReference>
<dbReference type="Gene3D" id="3.30.1360.200">
    <property type="match status" value="1"/>
</dbReference>
<feature type="domain" description="SecDF P1 head subdomain" evidence="1">
    <location>
        <begin position="112"/>
        <end position="195"/>
    </location>
</feature>
<gene>
    <name evidence="2" type="ORF">Y900_000540</name>
</gene>
<dbReference type="Proteomes" id="UP000022835">
    <property type="component" value="Unassembled WGS sequence"/>
</dbReference>